<proteinExistence type="predicted"/>
<keyword evidence="9" id="KW-1185">Reference proteome</keyword>
<dbReference type="InterPro" id="IPR017452">
    <property type="entry name" value="GPCR_Rhodpsn_7TM"/>
</dbReference>
<evidence type="ECO:0000256" key="2">
    <source>
        <dbReference type="ARBA" id="ARBA00022692"/>
    </source>
</evidence>
<dbReference type="EMBL" id="AMQN01001324">
    <property type="status" value="NOT_ANNOTATED_CDS"/>
    <property type="molecule type" value="Genomic_DNA"/>
</dbReference>
<dbReference type="EMBL" id="KB301364">
    <property type="protein sequence ID" value="ELU05670.1"/>
    <property type="molecule type" value="Genomic_DNA"/>
</dbReference>
<evidence type="ECO:0000256" key="3">
    <source>
        <dbReference type="ARBA" id="ARBA00022989"/>
    </source>
</evidence>
<gene>
    <name evidence="7" type="ORF">CAPTEDRAFT_217520</name>
</gene>
<dbReference type="AlphaFoldDB" id="R7UHJ1"/>
<feature type="domain" description="G-protein coupled receptors family 1 profile" evidence="6">
    <location>
        <begin position="53"/>
        <end position="177"/>
    </location>
</feature>
<dbReference type="SUPFAM" id="SSF81321">
    <property type="entry name" value="Family A G protein-coupled receptor-like"/>
    <property type="match status" value="1"/>
</dbReference>
<reference evidence="7 9" key="2">
    <citation type="journal article" date="2013" name="Nature">
        <title>Insights into bilaterian evolution from three spiralian genomes.</title>
        <authorList>
            <person name="Simakov O."/>
            <person name="Marletaz F."/>
            <person name="Cho S.J."/>
            <person name="Edsinger-Gonzales E."/>
            <person name="Havlak P."/>
            <person name="Hellsten U."/>
            <person name="Kuo D.H."/>
            <person name="Larsson T."/>
            <person name="Lv J."/>
            <person name="Arendt D."/>
            <person name="Savage R."/>
            <person name="Osoegawa K."/>
            <person name="de Jong P."/>
            <person name="Grimwood J."/>
            <person name="Chapman J.A."/>
            <person name="Shapiro H."/>
            <person name="Aerts A."/>
            <person name="Otillar R.P."/>
            <person name="Terry A.Y."/>
            <person name="Boore J.L."/>
            <person name="Grigoriev I.V."/>
            <person name="Lindberg D.R."/>
            <person name="Seaver E.C."/>
            <person name="Weisblat D.A."/>
            <person name="Putnam N.H."/>
            <person name="Rokhsar D.S."/>
        </authorList>
    </citation>
    <scope>NUCLEOTIDE SEQUENCE</scope>
    <source>
        <strain evidence="7 9">I ESC-2004</strain>
    </source>
</reference>
<dbReference type="OrthoDB" id="6126859at2759"/>
<reference evidence="8" key="3">
    <citation type="submission" date="2015-06" db="UniProtKB">
        <authorList>
            <consortium name="EnsemblMetazoa"/>
        </authorList>
    </citation>
    <scope>IDENTIFICATION</scope>
</reference>
<keyword evidence="3 5" id="KW-1133">Transmembrane helix</keyword>
<dbReference type="Gene3D" id="1.20.1070.10">
    <property type="entry name" value="Rhodopsin 7-helix transmembrane proteins"/>
    <property type="match status" value="1"/>
</dbReference>
<evidence type="ECO:0000259" key="6">
    <source>
        <dbReference type="PROSITE" id="PS50262"/>
    </source>
</evidence>
<dbReference type="PROSITE" id="PS50262">
    <property type="entry name" value="G_PROTEIN_RECEP_F1_2"/>
    <property type="match status" value="1"/>
</dbReference>
<evidence type="ECO:0000313" key="7">
    <source>
        <dbReference type="EMBL" id="ELU05670.1"/>
    </source>
</evidence>
<keyword evidence="2 5" id="KW-0812">Transmembrane</keyword>
<evidence type="ECO:0000256" key="4">
    <source>
        <dbReference type="ARBA" id="ARBA00023136"/>
    </source>
</evidence>
<dbReference type="HOGENOM" id="CLU_1483339_0_0_1"/>
<feature type="transmembrane region" description="Helical" evidence="5">
    <location>
        <begin position="77"/>
        <end position="96"/>
    </location>
</feature>
<dbReference type="EnsemblMetazoa" id="CapteT217520">
    <property type="protein sequence ID" value="CapteP217520"/>
    <property type="gene ID" value="CapteG217520"/>
</dbReference>
<protein>
    <recommendedName>
        <fullName evidence="6">G-protein coupled receptors family 1 profile domain-containing protein</fullName>
    </recommendedName>
</protein>
<dbReference type="GO" id="GO:0016020">
    <property type="term" value="C:membrane"/>
    <property type="evidence" value="ECO:0007669"/>
    <property type="project" value="UniProtKB-SubCell"/>
</dbReference>
<feature type="transmembrane region" description="Helical" evidence="5">
    <location>
        <begin position="157"/>
        <end position="180"/>
    </location>
</feature>
<name>R7UHJ1_CAPTE</name>
<comment type="subcellular location">
    <subcellularLocation>
        <location evidence="1">Membrane</location>
    </subcellularLocation>
</comment>
<feature type="transmembrane region" description="Helical" evidence="5">
    <location>
        <begin position="117"/>
        <end position="137"/>
    </location>
</feature>
<dbReference type="Proteomes" id="UP000014760">
    <property type="component" value="Unassembled WGS sequence"/>
</dbReference>
<accession>R7UHJ1</accession>
<keyword evidence="4 5" id="KW-0472">Membrane</keyword>
<reference evidence="9" key="1">
    <citation type="submission" date="2012-12" db="EMBL/GenBank/DDBJ databases">
        <authorList>
            <person name="Hellsten U."/>
            <person name="Grimwood J."/>
            <person name="Chapman J.A."/>
            <person name="Shapiro H."/>
            <person name="Aerts A."/>
            <person name="Otillar R.P."/>
            <person name="Terry A.Y."/>
            <person name="Boore J.L."/>
            <person name="Simakov O."/>
            <person name="Marletaz F."/>
            <person name="Cho S.-J."/>
            <person name="Edsinger-Gonzales E."/>
            <person name="Havlak P."/>
            <person name="Kuo D.-H."/>
            <person name="Larsson T."/>
            <person name="Lv J."/>
            <person name="Arendt D."/>
            <person name="Savage R."/>
            <person name="Osoegawa K."/>
            <person name="de Jong P."/>
            <person name="Lindberg D.R."/>
            <person name="Seaver E.C."/>
            <person name="Weisblat D.A."/>
            <person name="Putnam N.H."/>
            <person name="Grigoriev I.V."/>
            <person name="Rokhsar D.S."/>
        </authorList>
    </citation>
    <scope>NUCLEOTIDE SEQUENCE</scope>
    <source>
        <strain evidence="9">I ESC-2004</strain>
    </source>
</reference>
<evidence type="ECO:0000313" key="8">
    <source>
        <dbReference type="EnsemblMetazoa" id="CapteP217520"/>
    </source>
</evidence>
<sequence length="182" mass="20575">MPSAVAEICLFGDVLANVGFEAGCSSSAALLAMLLSIDKFIALKYPFQYTGLCTYTEFGVQAVAKRAFSYAEFLTRFAIPLTVMAVSNTWTLLLICRSNKYRHEVDAETKIAPNTKCLALTVRVVVIFFITQVPRAGYLIDLMIYFNDHRTLFHYEVFILFCNLWSKLNSLANIFIYFVLSE</sequence>
<evidence type="ECO:0000313" key="9">
    <source>
        <dbReference type="Proteomes" id="UP000014760"/>
    </source>
</evidence>
<evidence type="ECO:0000256" key="5">
    <source>
        <dbReference type="SAM" id="Phobius"/>
    </source>
</evidence>
<organism evidence="7">
    <name type="scientific">Capitella teleta</name>
    <name type="common">Polychaete worm</name>
    <dbReference type="NCBI Taxonomy" id="283909"/>
    <lineage>
        <taxon>Eukaryota</taxon>
        <taxon>Metazoa</taxon>
        <taxon>Spiralia</taxon>
        <taxon>Lophotrochozoa</taxon>
        <taxon>Annelida</taxon>
        <taxon>Polychaeta</taxon>
        <taxon>Sedentaria</taxon>
        <taxon>Scolecida</taxon>
        <taxon>Capitellidae</taxon>
        <taxon>Capitella</taxon>
    </lineage>
</organism>
<evidence type="ECO:0000256" key="1">
    <source>
        <dbReference type="ARBA" id="ARBA00004370"/>
    </source>
</evidence>